<dbReference type="GO" id="GO:0006508">
    <property type="term" value="P:proteolysis"/>
    <property type="evidence" value="ECO:0007669"/>
    <property type="project" value="UniProtKB-KW"/>
</dbReference>
<evidence type="ECO:0000313" key="7">
    <source>
        <dbReference type="EMBL" id="SFF94995.1"/>
    </source>
</evidence>
<evidence type="ECO:0000256" key="4">
    <source>
        <dbReference type="ARBA" id="ARBA00022807"/>
    </source>
</evidence>
<keyword evidence="4" id="KW-0788">Thiol protease</keyword>
<evidence type="ECO:0000259" key="6">
    <source>
        <dbReference type="PROSITE" id="PS51935"/>
    </source>
</evidence>
<evidence type="ECO:0000256" key="2">
    <source>
        <dbReference type="ARBA" id="ARBA00022670"/>
    </source>
</evidence>
<feature type="chain" id="PRO_5011733182" evidence="5">
    <location>
        <begin position="29"/>
        <end position="207"/>
    </location>
</feature>
<dbReference type="Gene3D" id="3.90.1720.10">
    <property type="entry name" value="endopeptidase domain like (from Nostoc punctiforme)"/>
    <property type="match status" value="1"/>
</dbReference>
<evidence type="ECO:0000256" key="3">
    <source>
        <dbReference type="ARBA" id="ARBA00022801"/>
    </source>
</evidence>
<dbReference type="PROSITE" id="PS51935">
    <property type="entry name" value="NLPC_P60"/>
    <property type="match status" value="1"/>
</dbReference>
<proteinExistence type="inferred from homology"/>
<accession>A0A1I2MTU2</accession>
<name>A0A1I2MTU2_9FIRM</name>
<keyword evidence="5" id="KW-0732">Signal</keyword>
<dbReference type="InterPro" id="IPR038765">
    <property type="entry name" value="Papain-like_cys_pep_sf"/>
</dbReference>
<keyword evidence="3 7" id="KW-0378">Hydrolase</keyword>
<gene>
    <name evidence="7" type="ORF">SAMN05660649_00158</name>
</gene>
<dbReference type="OrthoDB" id="9808890at2"/>
<dbReference type="STRING" id="341036.SAMN05660649_00158"/>
<protein>
    <submittedName>
        <fullName evidence="7">Cell wall-associated hydrolase, NlpC family</fullName>
    </submittedName>
</protein>
<dbReference type="PANTHER" id="PTHR47053">
    <property type="entry name" value="MUREIN DD-ENDOPEPTIDASE MEPH-RELATED"/>
    <property type="match status" value="1"/>
</dbReference>
<dbReference type="SUPFAM" id="SSF54001">
    <property type="entry name" value="Cysteine proteinases"/>
    <property type="match status" value="1"/>
</dbReference>
<dbReference type="EMBL" id="FOOX01000001">
    <property type="protein sequence ID" value="SFF94995.1"/>
    <property type="molecule type" value="Genomic_DNA"/>
</dbReference>
<dbReference type="AlphaFoldDB" id="A0A1I2MTU2"/>
<dbReference type="Proteomes" id="UP000199337">
    <property type="component" value="Unassembled WGS sequence"/>
</dbReference>
<feature type="signal peptide" evidence="5">
    <location>
        <begin position="1"/>
        <end position="28"/>
    </location>
</feature>
<keyword evidence="8" id="KW-1185">Reference proteome</keyword>
<evidence type="ECO:0000256" key="1">
    <source>
        <dbReference type="ARBA" id="ARBA00007074"/>
    </source>
</evidence>
<evidence type="ECO:0000313" key="8">
    <source>
        <dbReference type="Proteomes" id="UP000199337"/>
    </source>
</evidence>
<dbReference type="Pfam" id="PF00877">
    <property type="entry name" value="NLPC_P60"/>
    <property type="match status" value="1"/>
</dbReference>
<feature type="domain" description="NlpC/P60" evidence="6">
    <location>
        <begin position="83"/>
        <end position="206"/>
    </location>
</feature>
<reference evidence="8" key="1">
    <citation type="submission" date="2016-10" db="EMBL/GenBank/DDBJ databases">
        <authorList>
            <person name="Varghese N."/>
            <person name="Submissions S."/>
        </authorList>
    </citation>
    <scope>NUCLEOTIDE SEQUENCE [LARGE SCALE GENOMIC DNA]</scope>
    <source>
        <strain evidence="8">DSM 17038</strain>
    </source>
</reference>
<dbReference type="RefSeq" id="WP_092467741.1">
    <property type="nucleotide sequence ID" value="NZ_FOOX01000001.1"/>
</dbReference>
<keyword evidence="2" id="KW-0645">Protease</keyword>
<dbReference type="InterPro" id="IPR000064">
    <property type="entry name" value="NLP_P60_dom"/>
</dbReference>
<evidence type="ECO:0000256" key="5">
    <source>
        <dbReference type="SAM" id="SignalP"/>
    </source>
</evidence>
<dbReference type="InterPro" id="IPR051202">
    <property type="entry name" value="Peptidase_C40"/>
</dbReference>
<comment type="similarity">
    <text evidence="1">Belongs to the peptidase C40 family.</text>
</comment>
<dbReference type="PANTHER" id="PTHR47053:SF1">
    <property type="entry name" value="MUREIN DD-ENDOPEPTIDASE MEPH-RELATED"/>
    <property type="match status" value="1"/>
</dbReference>
<organism evidence="7 8">
    <name type="scientific">Desulfotruncus arcticus DSM 17038</name>
    <dbReference type="NCBI Taxonomy" id="1121424"/>
    <lineage>
        <taxon>Bacteria</taxon>
        <taxon>Bacillati</taxon>
        <taxon>Bacillota</taxon>
        <taxon>Clostridia</taxon>
        <taxon>Eubacteriales</taxon>
        <taxon>Desulfallaceae</taxon>
        <taxon>Desulfotruncus</taxon>
    </lineage>
</organism>
<sequence>MRKLFASVLVSASLVASLVSIPGNNALAVPAQHQVMVVNSNDQVIFSDYIRFNNTYTQPVVKTAPKPAPAAPQAATPVSRSGNNAARLVVKTAYDLLGSSYAYGAGGPTSFDCSGFSRYVYKKAGYDLPHLASDQFNYGVKVSRNQLAPGDLLFFSYYGQSGIDHVGIYVGDGMFIHASSSKKKVVETSINNSYYVANYQGATRLIR</sequence>
<dbReference type="GO" id="GO:0008234">
    <property type="term" value="F:cysteine-type peptidase activity"/>
    <property type="evidence" value="ECO:0007669"/>
    <property type="project" value="UniProtKB-KW"/>
</dbReference>